<dbReference type="SUPFAM" id="SSF51621">
    <property type="entry name" value="Phosphoenolpyruvate/pyruvate domain"/>
    <property type="match status" value="1"/>
</dbReference>
<name>A0A444XTD0_ARAHY</name>
<proteinExistence type="predicted"/>
<evidence type="ECO:0000259" key="1">
    <source>
        <dbReference type="Pfam" id="PF02896"/>
    </source>
</evidence>
<keyword evidence="3" id="KW-1185">Reference proteome</keyword>
<feature type="domain" description="PEP-utilising enzyme C-terminal" evidence="1">
    <location>
        <begin position="21"/>
        <end position="201"/>
    </location>
</feature>
<dbReference type="PANTHER" id="PTHR22931">
    <property type="entry name" value="PHOSPHOENOLPYRUVATE DIKINASE-RELATED"/>
    <property type="match status" value="1"/>
</dbReference>
<dbReference type="AlphaFoldDB" id="A0A444XTD0"/>
<evidence type="ECO:0000313" key="2">
    <source>
        <dbReference type="EMBL" id="RYQ93001.1"/>
    </source>
</evidence>
<reference evidence="2 3" key="1">
    <citation type="submission" date="2019-01" db="EMBL/GenBank/DDBJ databases">
        <title>Sequencing of cultivated peanut Arachis hypogaea provides insights into genome evolution and oil improvement.</title>
        <authorList>
            <person name="Chen X."/>
        </authorList>
    </citation>
    <scope>NUCLEOTIDE SEQUENCE [LARGE SCALE GENOMIC DNA]</scope>
    <source>
        <strain evidence="3">cv. Fuhuasheng</strain>
        <tissue evidence="2">Leaves</tissue>
    </source>
</reference>
<dbReference type="PANTHER" id="PTHR22931:SF9">
    <property type="entry name" value="PYRUVATE, PHOSPHATE DIKINASE 1, CHLOROPLASTIC"/>
    <property type="match status" value="1"/>
</dbReference>
<comment type="caution">
    <text evidence="2">The sequence shown here is derived from an EMBL/GenBank/DDBJ whole genome shotgun (WGS) entry which is preliminary data.</text>
</comment>
<dbReference type="GO" id="GO:0050242">
    <property type="term" value="F:pyruvate, phosphate dikinase activity"/>
    <property type="evidence" value="ECO:0007669"/>
    <property type="project" value="InterPro"/>
</dbReference>
<dbReference type="STRING" id="3818.A0A444XTD0"/>
<organism evidence="2 3">
    <name type="scientific">Arachis hypogaea</name>
    <name type="common">Peanut</name>
    <dbReference type="NCBI Taxonomy" id="3818"/>
    <lineage>
        <taxon>Eukaryota</taxon>
        <taxon>Viridiplantae</taxon>
        <taxon>Streptophyta</taxon>
        <taxon>Embryophyta</taxon>
        <taxon>Tracheophyta</taxon>
        <taxon>Spermatophyta</taxon>
        <taxon>Magnoliopsida</taxon>
        <taxon>eudicotyledons</taxon>
        <taxon>Gunneridae</taxon>
        <taxon>Pentapetalae</taxon>
        <taxon>rosids</taxon>
        <taxon>fabids</taxon>
        <taxon>Fabales</taxon>
        <taxon>Fabaceae</taxon>
        <taxon>Papilionoideae</taxon>
        <taxon>50 kb inversion clade</taxon>
        <taxon>dalbergioids sensu lato</taxon>
        <taxon>Dalbergieae</taxon>
        <taxon>Pterocarpus clade</taxon>
        <taxon>Arachis</taxon>
    </lineage>
</organism>
<dbReference type="InterPro" id="IPR015813">
    <property type="entry name" value="Pyrv/PenolPyrv_kinase-like_dom"/>
</dbReference>
<dbReference type="InterPro" id="IPR040442">
    <property type="entry name" value="Pyrv_kinase-like_dom_sf"/>
</dbReference>
<dbReference type="EMBL" id="SDMP01000019">
    <property type="protein sequence ID" value="RYQ93001.1"/>
    <property type="molecule type" value="Genomic_DNA"/>
</dbReference>
<gene>
    <name evidence="2" type="ORF">Ahy_B09g099258</name>
</gene>
<sequence>MIVAITLEQRKPAIYLLLPYQISDFEGIFRAMDGLLVTIRLLDPPLYELILEGELHHIVRELTSETGINEEEIFSRIEKLSEVNPMLGYRGCRLGISSYLELTEMQVRAIFEAVISMSNHDIKGLPEIMVPLELKHQVSLIRNVAVKVFSETGSSLSYKVGTMIEVPRATLIANEIVEEVEFFLFGTNDLTQMTFGYNRDDFGKFLPIYLATDIIYASCYLASMSQKSPDQLFGGDRWTKCAGRTNLSFGVQL</sequence>
<dbReference type="Pfam" id="PF02896">
    <property type="entry name" value="PEP-utilizers_C"/>
    <property type="match status" value="1"/>
</dbReference>
<dbReference type="InterPro" id="IPR000121">
    <property type="entry name" value="PEP_util_C"/>
</dbReference>
<protein>
    <recommendedName>
        <fullName evidence="1">PEP-utilising enzyme C-terminal domain-containing protein</fullName>
    </recommendedName>
</protein>
<accession>A0A444XTD0</accession>
<evidence type="ECO:0000313" key="3">
    <source>
        <dbReference type="Proteomes" id="UP000289738"/>
    </source>
</evidence>
<dbReference type="Proteomes" id="UP000289738">
    <property type="component" value="Chromosome B09"/>
</dbReference>
<dbReference type="InterPro" id="IPR010121">
    <property type="entry name" value="Pyruvate_phosphate_dikinase"/>
</dbReference>
<dbReference type="Gene3D" id="3.20.20.60">
    <property type="entry name" value="Phosphoenolpyruvate-binding domains"/>
    <property type="match status" value="1"/>
</dbReference>